<evidence type="ECO:0000313" key="2">
    <source>
        <dbReference type="Proteomes" id="UP001501102"/>
    </source>
</evidence>
<proteinExistence type="predicted"/>
<organism evidence="1 2">
    <name type="scientific">Streptomyces thioluteus</name>
    <dbReference type="NCBI Taxonomy" id="66431"/>
    <lineage>
        <taxon>Bacteria</taxon>
        <taxon>Bacillati</taxon>
        <taxon>Actinomycetota</taxon>
        <taxon>Actinomycetes</taxon>
        <taxon>Kitasatosporales</taxon>
        <taxon>Streptomycetaceae</taxon>
        <taxon>Streptomyces</taxon>
    </lineage>
</organism>
<name>A0ABN3WWR3_STRTU</name>
<gene>
    <name evidence="1" type="ORF">GCM10020221_27110</name>
</gene>
<reference evidence="1 2" key="1">
    <citation type="journal article" date="2019" name="Int. J. Syst. Evol. Microbiol.">
        <title>The Global Catalogue of Microorganisms (GCM) 10K type strain sequencing project: providing services to taxonomists for standard genome sequencing and annotation.</title>
        <authorList>
            <consortium name="The Broad Institute Genomics Platform"/>
            <consortium name="The Broad Institute Genome Sequencing Center for Infectious Disease"/>
            <person name="Wu L."/>
            <person name="Ma J."/>
        </authorList>
    </citation>
    <scope>NUCLEOTIDE SEQUENCE [LARGE SCALE GENOMIC DNA]</scope>
    <source>
        <strain evidence="1 2">JCM 4087</strain>
    </source>
</reference>
<comment type="caution">
    <text evidence="1">The sequence shown here is derived from an EMBL/GenBank/DDBJ whole genome shotgun (WGS) entry which is preliminary data.</text>
</comment>
<dbReference type="RefSeq" id="WP_344963357.1">
    <property type="nucleotide sequence ID" value="NZ_BAAAXZ010000103.1"/>
</dbReference>
<evidence type="ECO:0000313" key="1">
    <source>
        <dbReference type="EMBL" id="GAA2929855.1"/>
    </source>
</evidence>
<accession>A0ABN3WWR3</accession>
<dbReference type="Proteomes" id="UP001501102">
    <property type="component" value="Unassembled WGS sequence"/>
</dbReference>
<keyword evidence="2" id="KW-1185">Reference proteome</keyword>
<sequence>MLDTTAVVAVKVRPSPVAAWFHRLLTHPVVEVDGREYASAWGTREIPVTPGPHRISVYFRYRGQHRARLAESSREFTAEQGVRRVHITARLGPLNHSRFRIGDPVAHA</sequence>
<dbReference type="EMBL" id="BAAAXZ010000103">
    <property type="protein sequence ID" value="GAA2929855.1"/>
    <property type="molecule type" value="Genomic_DNA"/>
</dbReference>
<protein>
    <submittedName>
        <fullName evidence="1">Uncharacterized protein</fullName>
    </submittedName>
</protein>